<accession>A0A1F8DZQ9</accession>
<protein>
    <submittedName>
        <fullName evidence="1">Uncharacterized protein</fullName>
    </submittedName>
</protein>
<organism evidence="1 2">
    <name type="scientific">Candidatus Wolfebacteria bacterium RIFOXYD1_FULL_48_65</name>
    <dbReference type="NCBI Taxonomy" id="1802561"/>
    <lineage>
        <taxon>Bacteria</taxon>
        <taxon>Candidatus Wolfeibacteriota</taxon>
    </lineage>
</organism>
<dbReference type="EMBL" id="MGIV01000018">
    <property type="protein sequence ID" value="OGM93970.1"/>
    <property type="molecule type" value="Genomic_DNA"/>
</dbReference>
<reference evidence="1 2" key="1">
    <citation type="journal article" date="2016" name="Nat. Commun.">
        <title>Thousands of microbial genomes shed light on interconnected biogeochemical processes in an aquifer system.</title>
        <authorList>
            <person name="Anantharaman K."/>
            <person name="Brown C.T."/>
            <person name="Hug L.A."/>
            <person name="Sharon I."/>
            <person name="Castelle C.J."/>
            <person name="Probst A.J."/>
            <person name="Thomas B.C."/>
            <person name="Singh A."/>
            <person name="Wilkins M.J."/>
            <person name="Karaoz U."/>
            <person name="Brodie E.L."/>
            <person name="Williams K.H."/>
            <person name="Hubbard S.S."/>
            <person name="Banfield J.F."/>
        </authorList>
    </citation>
    <scope>NUCLEOTIDE SEQUENCE [LARGE SCALE GENOMIC DNA]</scope>
</reference>
<evidence type="ECO:0000313" key="2">
    <source>
        <dbReference type="Proteomes" id="UP000179057"/>
    </source>
</evidence>
<evidence type="ECO:0000313" key="1">
    <source>
        <dbReference type="EMBL" id="OGM93970.1"/>
    </source>
</evidence>
<sequence>MGWAENESNKRWEAEQKAKQVEDTGEEKLRIAEYMSIVPMRDLWCWFARENEKLPTNIRLKKIYPNAIESIRLIDGGIWCIQLSWLNANRSTSTLLISYDREIQQYKIGGFDTKSSDRWATILFLPELDIESVLKAIILKLDASQLYTDLCVKRSDRRTDTLPKIKQGKPSFWERVFGY</sequence>
<comment type="caution">
    <text evidence="1">The sequence shown here is derived from an EMBL/GenBank/DDBJ whole genome shotgun (WGS) entry which is preliminary data.</text>
</comment>
<dbReference type="Proteomes" id="UP000179057">
    <property type="component" value="Unassembled WGS sequence"/>
</dbReference>
<name>A0A1F8DZQ9_9BACT</name>
<gene>
    <name evidence="1" type="ORF">A2610_03575</name>
</gene>
<proteinExistence type="predicted"/>
<dbReference type="AlphaFoldDB" id="A0A1F8DZQ9"/>